<name>A0A5E4QCZ7_9NEOP</name>
<organism evidence="1 2">
    <name type="scientific">Leptidea sinapis</name>
    <dbReference type="NCBI Taxonomy" id="189913"/>
    <lineage>
        <taxon>Eukaryota</taxon>
        <taxon>Metazoa</taxon>
        <taxon>Ecdysozoa</taxon>
        <taxon>Arthropoda</taxon>
        <taxon>Hexapoda</taxon>
        <taxon>Insecta</taxon>
        <taxon>Pterygota</taxon>
        <taxon>Neoptera</taxon>
        <taxon>Endopterygota</taxon>
        <taxon>Lepidoptera</taxon>
        <taxon>Glossata</taxon>
        <taxon>Ditrysia</taxon>
        <taxon>Papilionoidea</taxon>
        <taxon>Pieridae</taxon>
        <taxon>Dismorphiinae</taxon>
        <taxon>Leptidea</taxon>
    </lineage>
</organism>
<evidence type="ECO:0000313" key="1">
    <source>
        <dbReference type="EMBL" id="VVC95422.1"/>
    </source>
</evidence>
<gene>
    <name evidence="1" type="ORF">LSINAPIS_LOCUS7139</name>
</gene>
<dbReference type="EMBL" id="FZQP02002315">
    <property type="protein sequence ID" value="VVC95422.1"/>
    <property type="molecule type" value="Genomic_DNA"/>
</dbReference>
<feature type="non-terminal residue" evidence="1">
    <location>
        <position position="1"/>
    </location>
</feature>
<reference evidence="1 2" key="1">
    <citation type="submission" date="2017-07" db="EMBL/GenBank/DDBJ databases">
        <authorList>
            <person name="Talla V."/>
            <person name="Backstrom N."/>
        </authorList>
    </citation>
    <scope>NUCLEOTIDE SEQUENCE [LARGE SCALE GENOMIC DNA]</scope>
</reference>
<accession>A0A5E4QCZ7</accession>
<sequence>RSSLIQGSRLLRVECLDKVAVLTCASLCFLWHYDKVRGKPLTKDETKLLLGLIESSPIILSIMTKAASNKIKTSRVDTH</sequence>
<dbReference type="AlphaFoldDB" id="A0A5E4QCZ7"/>
<keyword evidence="2" id="KW-1185">Reference proteome</keyword>
<evidence type="ECO:0000313" key="2">
    <source>
        <dbReference type="Proteomes" id="UP000324832"/>
    </source>
</evidence>
<protein>
    <submittedName>
        <fullName evidence="1">Uncharacterized protein</fullName>
    </submittedName>
</protein>
<proteinExistence type="predicted"/>
<dbReference type="Proteomes" id="UP000324832">
    <property type="component" value="Unassembled WGS sequence"/>
</dbReference>